<evidence type="ECO:0000313" key="2">
    <source>
        <dbReference type="EMBL" id="CAI6230490.1"/>
    </source>
</evidence>
<dbReference type="OrthoDB" id="3801182at2759"/>
<protein>
    <submittedName>
        <fullName evidence="2">Uncharacterized protein</fullName>
    </submittedName>
</protein>
<evidence type="ECO:0000313" key="3">
    <source>
        <dbReference type="Proteomes" id="UP001152607"/>
    </source>
</evidence>
<gene>
    <name evidence="2" type="ORF">PDIGIT_LOCUS196</name>
</gene>
<organism evidence="2 3">
    <name type="scientific">Periconia digitata</name>
    <dbReference type="NCBI Taxonomy" id="1303443"/>
    <lineage>
        <taxon>Eukaryota</taxon>
        <taxon>Fungi</taxon>
        <taxon>Dikarya</taxon>
        <taxon>Ascomycota</taxon>
        <taxon>Pezizomycotina</taxon>
        <taxon>Dothideomycetes</taxon>
        <taxon>Pleosporomycetidae</taxon>
        <taxon>Pleosporales</taxon>
        <taxon>Massarineae</taxon>
        <taxon>Periconiaceae</taxon>
        <taxon>Periconia</taxon>
    </lineage>
</organism>
<feature type="region of interest" description="Disordered" evidence="1">
    <location>
        <begin position="1"/>
        <end position="24"/>
    </location>
</feature>
<dbReference type="Proteomes" id="UP001152607">
    <property type="component" value="Unassembled WGS sequence"/>
</dbReference>
<proteinExistence type="predicted"/>
<keyword evidence="3" id="KW-1185">Reference proteome</keyword>
<evidence type="ECO:0000256" key="1">
    <source>
        <dbReference type="SAM" id="MobiDB-lite"/>
    </source>
</evidence>
<feature type="compositionally biased region" description="Basic and acidic residues" evidence="1">
    <location>
        <begin position="7"/>
        <end position="21"/>
    </location>
</feature>
<name>A0A9W4U1D9_9PLEO</name>
<comment type="caution">
    <text evidence="2">The sequence shown here is derived from an EMBL/GenBank/DDBJ whole genome shotgun (WGS) entry which is preliminary data.</text>
</comment>
<dbReference type="EMBL" id="CAOQHR010000001">
    <property type="protein sequence ID" value="CAI6230490.1"/>
    <property type="molecule type" value="Genomic_DNA"/>
</dbReference>
<sequence length="484" mass="53856">MCASKHSMTEKIVRVSDRPTNADELSGCDAELSVSLYHDSDNDTLETSQYPQGFNPNPEKFGHAEEGTYDRPLVHRYKCANESTSIAPISTYTQTCGAEEAPTDISPISHEIPPAARVPRALMSGHLEGEVEGTGHFDTVQEPDGRSLINQNQSAHKPSSMVAMSQYIIPGRAEEELMKVILARLEKPPATIPSTIVSDGYIEGFKDKGNCNAPLDPALAEPVGERPTIPPIKPSQYTPAYQAPAATSNPANGPSPSFINFQLPISTHHHQMPLTSEAGSRKSRQQQAVYYRTTNNRRVRVGEGDMPHYSEPASKAKIHKDLIREEKTPDPLNCTTRAQIIRAAQSFEGNKFPFRWSEHKDMLEISLKEALITQVNMKLESGLVGGLMPLKDMDIRGVAPEYFGPVLFSKTGLQQRINWRWCAQHLEIIEKLDLSKPNMDLEELDWLDKSTGSWMAPPEELEEGEIREEEVDQYGIVKQEGEQS</sequence>
<dbReference type="AlphaFoldDB" id="A0A9W4U1D9"/>
<accession>A0A9W4U1D9</accession>
<reference evidence="2" key="1">
    <citation type="submission" date="2023-01" db="EMBL/GenBank/DDBJ databases">
        <authorList>
            <person name="Van Ghelder C."/>
            <person name="Rancurel C."/>
        </authorList>
    </citation>
    <scope>NUCLEOTIDE SEQUENCE</scope>
    <source>
        <strain evidence="2">CNCM I-4278</strain>
    </source>
</reference>